<feature type="domain" description="TAZ-type" evidence="6">
    <location>
        <begin position="2"/>
        <end position="80"/>
    </location>
</feature>
<dbReference type="InterPro" id="IPR035898">
    <property type="entry name" value="TAZ_dom_sf"/>
</dbReference>
<feature type="region of interest" description="Disordered" evidence="5">
    <location>
        <begin position="151"/>
        <end position="171"/>
    </location>
</feature>
<comment type="caution">
    <text evidence="7">The sequence shown here is derived from an EMBL/GenBank/DDBJ whole genome shotgun (WGS) entry which is preliminary data.</text>
</comment>
<evidence type="ECO:0000313" key="7">
    <source>
        <dbReference type="EMBL" id="KAK0427362.1"/>
    </source>
</evidence>
<keyword evidence="1 4" id="KW-0479">Metal-binding</keyword>
<evidence type="ECO:0000256" key="3">
    <source>
        <dbReference type="ARBA" id="ARBA00022833"/>
    </source>
</evidence>
<dbReference type="GO" id="GO:0008270">
    <property type="term" value="F:zinc ion binding"/>
    <property type="evidence" value="ECO:0007669"/>
    <property type="project" value="UniProtKB-KW"/>
</dbReference>
<sequence length="171" mass="19210">MAAERRLQVCRNYLKLIIHACECRGCCLVTCSTLQGLLGHLQDCHDGSQCAEYSKCYQVRMAVIHACNCVYPRCKLCLGIIDNDIVDILPKLDSTVRDAEPARIASMVGMDVEDLFDLERDKYVEVVELDDDEEDVIVLQTSQPSMAQKAAKRHADGGVPESYIPEKRHHN</sequence>
<evidence type="ECO:0000256" key="5">
    <source>
        <dbReference type="SAM" id="MobiDB-lite"/>
    </source>
</evidence>
<evidence type="ECO:0000256" key="4">
    <source>
        <dbReference type="PROSITE-ProRule" id="PRU00203"/>
    </source>
</evidence>
<feature type="zinc finger region" description="TAZ-type" evidence="4">
    <location>
        <begin position="2"/>
        <end position="80"/>
    </location>
</feature>
<dbReference type="SMART" id="SM00551">
    <property type="entry name" value="ZnF_TAZ"/>
    <property type="match status" value="1"/>
</dbReference>
<evidence type="ECO:0000259" key="6">
    <source>
        <dbReference type="PROSITE" id="PS50134"/>
    </source>
</evidence>
<dbReference type="Gene3D" id="1.20.1020.10">
    <property type="entry name" value="TAZ domain"/>
    <property type="match status" value="1"/>
</dbReference>
<proteinExistence type="predicted"/>
<dbReference type="AlphaFoldDB" id="A0AA39IPZ8"/>
<keyword evidence="8" id="KW-1185">Reference proteome</keyword>
<organism evidence="7 8">
    <name type="scientific">Steinernema hermaphroditum</name>
    <dbReference type="NCBI Taxonomy" id="289476"/>
    <lineage>
        <taxon>Eukaryota</taxon>
        <taxon>Metazoa</taxon>
        <taxon>Ecdysozoa</taxon>
        <taxon>Nematoda</taxon>
        <taxon>Chromadorea</taxon>
        <taxon>Rhabditida</taxon>
        <taxon>Tylenchina</taxon>
        <taxon>Panagrolaimomorpha</taxon>
        <taxon>Strongyloidoidea</taxon>
        <taxon>Steinernematidae</taxon>
        <taxon>Steinernema</taxon>
    </lineage>
</organism>
<dbReference type="PROSITE" id="PS50134">
    <property type="entry name" value="ZF_TAZ"/>
    <property type="match status" value="1"/>
</dbReference>
<reference evidence="7" key="1">
    <citation type="submission" date="2023-06" db="EMBL/GenBank/DDBJ databases">
        <title>Genomic analysis of the entomopathogenic nematode Steinernema hermaphroditum.</title>
        <authorList>
            <person name="Schwarz E.M."/>
            <person name="Heppert J.K."/>
            <person name="Baniya A."/>
            <person name="Schwartz H.T."/>
            <person name="Tan C.-H."/>
            <person name="Antoshechkin I."/>
            <person name="Sternberg P.W."/>
            <person name="Goodrich-Blair H."/>
            <person name="Dillman A.R."/>
        </authorList>
    </citation>
    <scope>NUCLEOTIDE SEQUENCE</scope>
    <source>
        <strain evidence="7">PS9179</strain>
        <tissue evidence="7">Whole animal</tissue>
    </source>
</reference>
<dbReference type="EMBL" id="JAUCMV010000001">
    <property type="protein sequence ID" value="KAK0427362.1"/>
    <property type="molecule type" value="Genomic_DNA"/>
</dbReference>
<protein>
    <recommendedName>
        <fullName evidence="6">TAZ-type domain-containing protein</fullName>
    </recommendedName>
</protein>
<evidence type="ECO:0000313" key="8">
    <source>
        <dbReference type="Proteomes" id="UP001175271"/>
    </source>
</evidence>
<dbReference type="Proteomes" id="UP001175271">
    <property type="component" value="Unassembled WGS sequence"/>
</dbReference>
<evidence type="ECO:0000256" key="1">
    <source>
        <dbReference type="ARBA" id="ARBA00022723"/>
    </source>
</evidence>
<keyword evidence="3 4" id="KW-0862">Zinc</keyword>
<evidence type="ECO:0000256" key="2">
    <source>
        <dbReference type="ARBA" id="ARBA00022771"/>
    </source>
</evidence>
<dbReference type="InterPro" id="IPR000197">
    <property type="entry name" value="Znf_TAZ"/>
</dbReference>
<keyword evidence="2 4" id="KW-0863">Zinc-finger</keyword>
<accession>A0AA39IPZ8</accession>
<dbReference type="SUPFAM" id="SSF57933">
    <property type="entry name" value="TAZ domain"/>
    <property type="match status" value="1"/>
</dbReference>
<gene>
    <name evidence="7" type="ORF">QR680_010188</name>
</gene>
<name>A0AA39IPZ8_9BILA</name>